<feature type="compositionally biased region" description="Polar residues" evidence="1">
    <location>
        <begin position="1"/>
        <end position="13"/>
    </location>
</feature>
<keyword evidence="3" id="KW-1185">Reference proteome</keyword>
<organism evidence="2 3">
    <name type="scientific">Rhizopus delemar</name>
    <dbReference type="NCBI Taxonomy" id="936053"/>
    <lineage>
        <taxon>Eukaryota</taxon>
        <taxon>Fungi</taxon>
        <taxon>Fungi incertae sedis</taxon>
        <taxon>Mucoromycota</taxon>
        <taxon>Mucoromycotina</taxon>
        <taxon>Mucoromycetes</taxon>
        <taxon>Mucorales</taxon>
        <taxon>Mucorineae</taxon>
        <taxon>Rhizopodaceae</taxon>
        <taxon>Rhizopus</taxon>
    </lineage>
</organism>
<evidence type="ECO:0000313" key="2">
    <source>
        <dbReference type="EMBL" id="KAG1569405.1"/>
    </source>
</evidence>
<feature type="compositionally biased region" description="Low complexity" evidence="1">
    <location>
        <begin position="23"/>
        <end position="107"/>
    </location>
</feature>
<accession>A0A9P6Z2J5</accession>
<protein>
    <submittedName>
        <fullName evidence="2">Uncharacterized protein</fullName>
    </submittedName>
</protein>
<gene>
    <name evidence="2" type="ORF">G6F50_006399</name>
</gene>
<dbReference type="EMBL" id="JAANIU010000932">
    <property type="protein sequence ID" value="KAG1569405.1"/>
    <property type="molecule type" value="Genomic_DNA"/>
</dbReference>
<dbReference type="Proteomes" id="UP000740926">
    <property type="component" value="Unassembled WGS sequence"/>
</dbReference>
<name>A0A9P6Z2J5_9FUNG</name>
<sequence length="260" mass="29163">MDNNPFRNQQQIPNGDAYLNPSANQAPYSQPQYPQQYSQQQQPQQPNYSNSLYQNPPSLQQQQLNSSNSLYQTPSSLQQQQQPNLNSNLYQTPSSLQQQQQQQQQQQYWQSQSANTYQASLPSQFSPYNGGASLTTTPPVTSSFGLSNNATNGFTSYNQPQNPIAPTPTGYLQQQQSQMPMPYYSQFGNIPLAANSPSNMYIPSNFGMSTTPSYQPKHPPVDASALLKGTKVRRVECPVCQKMLEGDDMAINHHVNEHYN</sequence>
<dbReference type="OMA" id="HVNEHYS"/>
<comment type="caution">
    <text evidence="2">The sequence shown here is derived from an EMBL/GenBank/DDBJ whole genome shotgun (WGS) entry which is preliminary data.</text>
</comment>
<evidence type="ECO:0000256" key="1">
    <source>
        <dbReference type="SAM" id="MobiDB-lite"/>
    </source>
</evidence>
<dbReference type="AlphaFoldDB" id="A0A9P6Z2J5"/>
<feature type="region of interest" description="Disordered" evidence="1">
    <location>
        <begin position="1"/>
        <end position="107"/>
    </location>
</feature>
<feature type="compositionally biased region" description="Polar residues" evidence="1">
    <location>
        <begin position="128"/>
        <end position="164"/>
    </location>
</feature>
<feature type="region of interest" description="Disordered" evidence="1">
    <location>
        <begin position="128"/>
        <end position="175"/>
    </location>
</feature>
<proteinExistence type="predicted"/>
<evidence type="ECO:0000313" key="3">
    <source>
        <dbReference type="Proteomes" id="UP000740926"/>
    </source>
</evidence>
<reference evidence="2 3" key="1">
    <citation type="journal article" date="2020" name="Microb. Genom.">
        <title>Genetic diversity of clinical and environmental Mucorales isolates obtained from an investigation of mucormycosis cases among solid organ transplant recipients.</title>
        <authorList>
            <person name="Nguyen M.H."/>
            <person name="Kaul D."/>
            <person name="Muto C."/>
            <person name="Cheng S.J."/>
            <person name="Richter R.A."/>
            <person name="Bruno V.M."/>
            <person name="Liu G."/>
            <person name="Beyhan S."/>
            <person name="Sundermann A.J."/>
            <person name="Mounaud S."/>
            <person name="Pasculle A.W."/>
            <person name="Nierman W.C."/>
            <person name="Driscoll E."/>
            <person name="Cumbie R."/>
            <person name="Clancy C.J."/>
            <person name="Dupont C.L."/>
        </authorList>
    </citation>
    <scope>NUCLEOTIDE SEQUENCE [LARGE SCALE GENOMIC DNA]</scope>
    <source>
        <strain evidence="2 3">GL24</strain>
    </source>
</reference>